<dbReference type="Proteomes" id="UP000230167">
    <property type="component" value="Unassembled WGS sequence"/>
</dbReference>
<dbReference type="EMBL" id="NEQV01000002">
    <property type="protein sequence ID" value="PJL31173.1"/>
    <property type="molecule type" value="Genomic_DNA"/>
</dbReference>
<proteinExistence type="predicted"/>
<dbReference type="AlphaFoldDB" id="A0A2J0UCK6"/>
<organism evidence="1 2">
    <name type="scientific">Stenotrophomonas maltophilia</name>
    <name type="common">Pseudomonas maltophilia</name>
    <name type="synonym">Xanthomonas maltophilia</name>
    <dbReference type="NCBI Taxonomy" id="40324"/>
    <lineage>
        <taxon>Bacteria</taxon>
        <taxon>Pseudomonadati</taxon>
        <taxon>Pseudomonadota</taxon>
        <taxon>Gammaproteobacteria</taxon>
        <taxon>Lysobacterales</taxon>
        <taxon>Lysobacteraceae</taxon>
        <taxon>Stenotrophomonas</taxon>
        <taxon>Stenotrophomonas maltophilia group</taxon>
    </lineage>
</organism>
<evidence type="ECO:0000313" key="2">
    <source>
        <dbReference type="Proteomes" id="UP000230167"/>
    </source>
</evidence>
<reference evidence="1 2" key="1">
    <citation type="journal article" date="2017" name="Front. Microbiol.">
        <title>Double-Face Meets the Bacterial World: The Opportunistic Pathogen Stenotrophomonas maltophilia.</title>
        <authorList>
            <person name="Lira F."/>
            <person name="Berg G."/>
            <person name="Martinez J.L."/>
        </authorList>
    </citation>
    <scope>NUCLEOTIDE SEQUENCE [LARGE SCALE GENOMIC DNA]</scope>
    <source>
        <strain evidence="1 2">EA1</strain>
    </source>
</reference>
<sequence>MNTRRPKIDPIACDCCGKPLLPVFGTFHRVEREFGWASLPYVLCGDCALQHRGNPSEARVREWIMTRAARAGTAWLHAVTNVVTPHGG</sequence>
<evidence type="ECO:0000313" key="1">
    <source>
        <dbReference type="EMBL" id="PJL31173.1"/>
    </source>
</evidence>
<name>A0A2J0UCK6_STEMA</name>
<dbReference type="OrthoDB" id="6056515at2"/>
<gene>
    <name evidence="1" type="ORF">B9Y64_06170</name>
</gene>
<dbReference type="RefSeq" id="WP_100439956.1">
    <property type="nucleotide sequence ID" value="NZ_NEQV01000002.1"/>
</dbReference>
<comment type="caution">
    <text evidence="1">The sequence shown here is derived from an EMBL/GenBank/DDBJ whole genome shotgun (WGS) entry which is preliminary data.</text>
</comment>
<accession>A0A2J0UCK6</accession>
<protein>
    <submittedName>
        <fullName evidence="1">Uncharacterized protein</fullName>
    </submittedName>
</protein>